<reference evidence="3 4" key="1">
    <citation type="submission" date="2020-05" db="EMBL/GenBank/DDBJ databases">
        <title>Electrophorus electricus (electric eel) genome, fEleEle1, primary haplotype.</title>
        <authorList>
            <person name="Myers G."/>
            <person name="Meyer A."/>
            <person name="Fedrigo O."/>
            <person name="Formenti G."/>
            <person name="Rhie A."/>
            <person name="Tracey A."/>
            <person name="Sims Y."/>
            <person name="Jarvis E.D."/>
        </authorList>
    </citation>
    <scope>NUCLEOTIDE SEQUENCE [LARGE SCALE GENOMIC DNA]</scope>
</reference>
<dbReference type="GO" id="GO:0000774">
    <property type="term" value="F:adenyl-nucleotide exchange factor activity"/>
    <property type="evidence" value="ECO:0007669"/>
    <property type="project" value="InterPro"/>
</dbReference>
<evidence type="ECO:0000313" key="3">
    <source>
        <dbReference type="Ensembl" id="ENSEEEP00000055812.1"/>
    </source>
</evidence>
<keyword evidence="1" id="KW-0175">Coiled coil</keyword>
<dbReference type="GeneTree" id="ENSGT00390000017590"/>
<dbReference type="Gene3D" id="1.20.58.890">
    <property type="match status" value="1"/>
</dbReference>
<dbReference type="InterPro" id="IPR003103">
    <property type="entry name" value="BAG_domain"/>
</dbReference>
<name>A0AAY5EHF8_ELEEL</name>
<dbReference type="GO" id="GO:0050821">
    <property type="term" value="P:protein stabilization"/>
    <property type="evidence" value="ECO:0007669"/>
    <property type="project" value="TreeGrafter"/>
</dbReference>
<sequence>MAQAKINAKINDAAKGGKFCRSISMADRSMRLLESLDQIEMRVEALREAATAMEQEKECLLEMIQSIQNSQEMRTICDGNAVCETHLNSQECNVIIAKLKRALFSPGEREELDLTANRLMSRTLTVQVSVDTIRNPQQEDALRKATAIIDEIVAKVLEDLEGAKRSLRALHAACVTDAGPVPIDQKFQSIVISCALEDQKKIKRRLETLIRNMNNTERTIKIMTYQKVDESKNDSGSGK</sequence>
<dbReference type="Proteomes" id="UP000314983">
    <property type="component" value="Chromosome 11"/>
</dbReference>
<dbReference type="GO" id="GO:0051087">
    <property type="term" value="F:protein-folding chaperone binding"/>
    <property type="evidence" value="ECO:0007669"/>
    <property type="project" value="InterPro"/>
</dbReference>
<dbReference type="AlphaFoldDB" id="A0AAY5EHF8"/>
<evidence type="ECO:0000259" key="2">
    <source>
        <dbReference type="PROSITE" id="PS51035"/>
    </source>
</evidence>
<reference evidence="3" key="2">
    <citation type="submission" date="2025-08" db="UniProtKB">
        <authorList>
            <consortium name="Ensembl"/>
        </authorList>
    </citation>
    <scope>IDENTIFICATION</scope>
</reference>
<evidence type="ECO:0000313" key="4">
    <source>
        <dbReference type="Proteomes" id="UP000314983"/>
    </source>
</evidence>
<dbReference type="PANTHER" id="PTHR12334:SF6">
    <property type="entry name" value="BAG FAMILY MOLECULAR CHAPERONE REGULATOR 2"/>
    <property type="match status" value="1"/>
</dbReference>
<gene>
    <name evidence="3" type="primary">BAG2</name>
</gene>
<keyword evidence="4" id="KW-1185">Reference proteome</keyword>
<feature type="domain" description="BAG" evidence="2">
    <location>
        <begin position="141"/>
        <end position="221"/>
    </location>
</feature>
<evidence type="ECO:0000256" key="1">
    <source>
        <dbReference type="SAM" id="Coils"/>
    </source>
</evidence>
<dbReference type="InterPro" id="IPR037689">
    <property type="entry name" value="BAG2"/>
</dbReference>
<dbReference type="Ensembl" id="ENSEEET00000058751.1">
    <property type="protein sequence ID" value="ENSEEEP00000055812.1"/>
    <property type="gene ID" value="ENSEEEG00000008982.2"/>
</dbReference>
<organism evidence="3 4">
    <name type="scientific">Electrophorus electricus</name>
    <name type="common">Electric eel</name>
    <name type="synonym">Gymnotus electricus</name>
    <dbReference type="NCBI Taxonomy" id="8005"/>
    <lineage>
        <taxon>Eukaryota</taxon>
        <taxon>Metazoa</taxon>
        <taxon>Chordata</taxon>
        <taxon>Craniata</taxon>
        <taxon>Vertebrata</taxon>
        <taxon>Euteleostomi</taxon>
        <taxon>Actinopterygii</taxon>
        <taxon>Neopterygii</taxon>
        <taxon>Teleostei</taxon>
        <taxon>Ostariophysi</taxon>
        <taxon>Gymnotiformes</taxon>
        <taxon>Gymnotoidei</taxon>
        <taxon>Gymnotidae</taxon>
        <taxon>Electrophorus</taxon>
    </lineage>
</organism>
<feature type="coiled-coil region" evidence="1">
    <location>
        <begin position="29"/>
        <end position="70"/>
    </location>
</feature>
<protein>
    <recommendedName>
        <fullName evidence="2">BAG domain-containing protein</fullName>
    </recommendedName>
</protein>
<dbReference type="PANTHER" id="PTHR12334">
    <property type="entry name" value="BAG FAMILY MOLECULAR CHAPERONE REGULATOR 2"/>
    <property type="match status" value="1"/>
</dbReference>
<dbReference type="PROSITE" id="PS51035">
    <property type="entry name" value="BAG"/>
    <property type="match status" value="1"/>
</dbReference>
<proteinExistence type="predicted"/>
<accession>A0AAY5EHF8</accession>
<reference evidence="3" key="3">
    <citation type="submission" date="2025-09" db="UniProtKB">
        <authorList>
            <consortium name="Ensembl"/>
        </authorList>
    </citation>
    <scope>IDENTIFICATION</scope>
</reference>